<name>A0ABP3DEM9_9BURK</name>
<dbReference type="EMBL" id="BAAAFN010000013">
    <property type="protein sequence ID" value="GAA0228796.1"/>
    <property type="molecule type" value="Genomic_DNA"/>
</dbReference>
<comment type="caution">
    <text evidence="6">The sequence shown here is derived from an EMBL/GenBank/DDBJ whole genome shotgun (WGS) entry which is preliminary data.</text>
</comment>
<evidence type="ECO:0000259" key="5">
    <source>
        <dbReference type="Pfam" id="PF13505"/>
    </source>
</evidence>
<keyword evidence="3" id="KW-0472">Membrane</keyword>
<keyword evidence="2 4" id="KW-0732">Signal</keyword>
<dbReference type="Pfam" id="PF13505">
    <property type="entry name" value="OMP_b-brl"/>
    <property type="match status" value="1"/>
</dbReference>
<protein>
    <submittedName>
        <fullName evidence="6">Porin family protein</fullName>
    </submittedName>
</protein>
<evidence type="ECO:0000313" key="7">
    <source>
        <dbReference type="Proteomes" id="UP001501176"/>
    </source>
</evidence>
<feature type="signal peptide" evidence="4">
    <location>
        <begin position="1"/>
        <end position="18"/>
    </location>
</feature>
<dbReference type="Gene3D" id="2.40.160.20">
    <property type="match status" value="1"/>
</dbReference>
<comment type="subcellular location">
    <subcellularLocation>
        <location evidence="1">Cell outer membrane</location>
    </subcellularLocation>
</comment>
<feature type="domain" description="Outer membrane protein beta-barrel" evidence="5">
    <location>
        <begin position="8"/>
        <end position="245"/>
    </location>
</feature>
<accession>A0ABP3DEM9</accession>
<evidence type="ECO:0000256" key="1">
    <source>
        <dbReference type="ARBA" id="ARBA00004442"/>
    </source>
</evidence>
<evidence type="ECO:0000256" key="4">
    <source>
        <dbReference type="SAM" id="SignalP"/>
    </source>
</evidence>
<dbReference type="InterPro" id="IPR011250">
    <property type="entry name" value="OMP/PagP_B-barrel"/>
</dbReference>
<sequence>MTGAFILAGIGFFTTANAAPAATEEQPPFDWSGAYAGIHIGYGWGDSDFTDSEYNGAPPYPTVGWGVDSDGLITGINAGYNWQRDHMIFGLEGEIGRLNLSGSAAQPGTDPYGIPYDASGTVDKGWYGGLSARLGYAWDRTLLYAKAGVLYSNARSGFKDTCTAGPCGNSTASASKRIGWGYQLGAGVEHAMTKRWTIKAEYAYLDFGTTTISGNIIGGAFGGKPYDIRSDLSMHTVKIGLNYQF</sequence>
<dbReference type="SUPFAM" id="SSF56925">
    <property type="entry name" value="OMPA-like"/>
    <property type="match status" value="1"/>
</dbReference>
<reference evidence="7" key="1">
    <citation type="journal article" date="2019" name="Int. J. Syst. Evol. Microbiol.">
        <title>The Global Catalogue of Microorganisms (GCM) 10K type strain sequencing project: providing services to taxonomists for standard genome sequencing and annotation.</title>
        <authorList>
            <consortium name="The Broad Institute Genomics Platform"/>
            <consortium name="The Broad Institute Genome Sequencing Center for Infectious Disease"/>
            <person name="Wu L."/>
            <person name="Ma J."/>
        </authorList>
    </citation>
    <scope>NUCLEOTIDE SEQUENCE [LARGE SCALE GENOMIC DNA]</scope>
    <source>
        <strain evidence="7">JCM 16240</strain>
    </source>
</reference>
<proteinExistence type="predicted"/>
<dbReference type="PANTHER" id="PTHR34001">
    <property type="entry name" value="BLL7405 PROTEIN"/>
    <property type="match status" value="1"/>
</dbReference>
<evidence type="ECO:0000256" key="3">
    <source>
        <dbReference type="ARBA" id="ARBA00023136"/>
    </source>
</evidence>
<evidence type="ECO:0000256" key="2">
    <source>
        <dbReference type="ARBA" id="ARBA00022729"/>
    </source>
</evidence>
<organism evidence="6 7">
    <name type="scientific">Castellaniella daejeonensis</name>
    <dbReference type="NCBI Taxonomy" id="659013"/>
    <lineage>
        <taxon>Bacteria</taxon>
        <taxon>Pseudomonadati</taxon>
        <taxon>Pseudomonadota</taxon>
        <taxon>Betaproteobacteria</taxon>
        <taxon>Burkholderiales</taxon>
        <taxon>Alcaligenaceae</taxon>
        <taxon>Castellaniella</taxon>
    </lineage>
</organism>
<dbReference type="InterPro" id="IPR051692">
    <property type="entry name" value="OMP-like"/>
</dbReference>
<keyword evidence="7" id="KW-1185">Reference proteome</keyword>
<dbReference type="PANTHER" id="PTHR34001:SF3">
    <property type="entry name" value="BLL7405 PROTEIN"/>
    <property type="match status" value="1"/>
</dbReference>
<dbReference type="InterPro" id="IPR027385">
    <property type="entry name" value="Beta-barrel_OMP"/>
</dbReference>
<feature type="chain" id="PRO_5047478700" evidence="4">
    <location>
        <begin position="19"/>
        <end position="245"/>
    </location>
</feature>
<gene>
    <name evidence="6" type="ORF">GCM10009125_17220</name>
</gene>
<evidence type="ECO:0000313" key="6">
    <source>
        <dbReference type="EMBL" id="GAA0228796.1"/>
    </source>
</evidence>
<dbReference type="Proteomes" id="UP001501176">
    <property type="component" value="Unassembled WGS sequence"/>
</dbReference>